<evidence type="ECO:0000256" key="1">
    <source>
        <dbReference type="SAM" id="MobiDB-lite"/>
    </source>
</evidence>
<name>A0A378SJ72_9MYCO</name>
<gene>
    <name evidence="3" type="primary">espA</name>
    <name evidence="3" type="ORF">NCTC10742_00640</name>
</gene>
<evidence type="ECO:0000313" key="3">
    <source>
        <dbReference type="EMBL" id="STZ41437.1"/>
    </source>
</evidence>
<reference evidence="3 4" key="1">
    <citation type="submission" date="2018-06" db="EMBL/GenBank/DDBJ databases">
        <authorList>
            <consortium name="Pathogen Informatics"/>
            <person name="Doyle S."/>
        </authorList>
    </citation>
    <scope>NUCLEOTIDE SEQUENCE [LARGE SCALE GENOMIC DNA]</scope>
    <source>
        <strain evidence="3 4">NCTC10742</strain>
    </source>
</reference>
<feature type="region of interest" description="Disordered" evidence="1">
    <location>
        <begin position="331"/>
        <end position="353"/>
    </location>
</feature>
<evidence type="ECO:0000313" key="4">
    <source>
        <dbReference type="Proteomes" id="UP000254291"/>
    </source>
</evidence>
<dbReference type="RefSeq" id="WP_011891159.1">
    <property type="nucleotide sequence ID" value="NZ_JACKST010000043.1"/>
</dbReference>
<accession>A0A378SJ72</accession>
<dbReference type="EMBL" id="UGQM01000001">
    <property type="protein sequence ID" value="STZ41437.1"/>
    <property type="molecule type" value="Genomic_DNA"/>
</dbReference>
<feature type="domain" description="ESX-1 secretion-associated protein EspA/EspE-like" evidence="2">
    <location>
        <begin position="81"/>
        <end position="162"/>
    </location>
</feature>
<feature type="compositionally biased region" description="Polar residues" evidence="1">
    <location>
        <begin position="331"/>
        <end position="343"/>
    </location>
</feature>
<organism evidence="3 4">
    <name type="scientific">Mycolicibacterium gilvum</name>
    <dbReference type="NCBI Taxonomy" id="1804"/>
    <lineage>
        <taxon>Bacteria</taxon>
        <taxon>Bacillati</taxon>
        <taxon>Actinomycetota</taxon>
        <taxon>Actinomycetes</taxon>
        <taxon>Mycobacteriales</taxon>
        <taxon>Mycobacteriaceae</taxon>
        <taxon>Mycolicibacterium</taxon>
    </lineage>
</organism>
<protein>
    <submittedName>
        <fullName evidence="3">Protein of uncharacterized function (DUF2580)</fullName>
    </submittedName>
</protein>
<dbReference type="InterPro" id="IPR043796">
    <property type="entry name" value="ESX-1_EspA/EspE-like"/>
</dbReference>
<evidence type="ECO:0000259" key="2">
    <source>
        <dbReference type="Pfam" id="PF18879"/>
    </source>
</evidence>
<dbReference type="Pfam" id="PF18879">
    <property type="entry name" value="EspA_EspE"/>
    <property type="match status" value="1"/>
</dbReference>
<dbReference type="Proteomes" id="UP000254291">
    <property type="component" value="Unassembled WGS sequence"/>
</dbReference>
<dbReference type="AlphaFoldDB" id="A0A378SJ72"/>
<sequence>MALGKLWVDANYFYGVADHANMMSSDPALGSAAIATDAAILMQSLAAVGGSTMGATGLATSVATPIINAGLMTLTAASNTLGFGRPEDGERFTDGARQFSEANDELQQAVPPPDWQGDASDAYGLRNTEQQQRAGSMATFDGQIQEVLAEEAGQVQDTRDFVSTRQVMLAAAIPAAITAKLIPPGGAAAAMAIELAAVAATVPFAMQRVTEMVSHSADNADRIRQIGSHYGVVDESAQMPGGLSGAQSGTPAPLRVSESIRGTAGIQQNVAATIDSARSAPDGSAGDVFKTHGVVCTSTAAALKSAELARRSAAEKMHLISTDLSAKLGSSATEYSHTEQQNADAVDRQMPPR</sequence>
<dbReference type="InterPro" id="IPR022536">
    <property type="entry name" value="EspC"/>
</dbReference>
<dbReference type="Pfam" id="PF10824">
    <property type="entry name" value="T7SS_ESX_EspC"/>
    <property type="match status" value="1"/>
</dbReference>
<proteinExistence type="predicted"/>
<dbReference type="GO" id="GO:0009306">
    <property type="term" value="P:protein secretion"/>
    <property type="evidence" value="ECO:0007669"/>
    <property type="project" value="InterPro"/>
</dbReference>